<evidence type="ECO:0000256" key="7">
    <source>
        <dbReference type="ARBA" id="ARBA00023136"/>
    </source>
</evidence>
<dbReference type="KEGG" id="cvr:CHLNCDRAFT_54553"/>
<protein>
    <recommendedName>
        <fullName evidence="9">Sugar phosphate transporter domain-containing protein</fullName>
    </recommendedName>
</protein>
<gene>
    <name evidence="10" type="ORF">CHLNCDRAFT_54553</name>
</gene>
<dbReference type="InterPro" id="IPR018495">
    <property type="entry name" value="Succ_DH_cyt_bsu_CS"/>
</dbReference>
<dbReference type="RefSeq" id="XP_005844333.1">
    <property type="nucleotide sequence ID" value="XM_005844271.1"/>
</dbReference>
<feature type="transmembrane region" description="Helical" evidence="8">
    <location>
        <begin position="118"/>
        <end position="138"/>
    </location>
</feature>
<dbReference type="PANTHER" id="PTHR10978:SF5">
    <property type="entry name" value="SUCCINATE DEHYDROGENASE CYTOCHROME B560 SUBUNIT, MITOCHONDRIAL"/>
    <property type="match status" value="1"/>
</dbReference>
<dbReference type="Pfam" id="PF01127">
    <property type="entry name" value="Sdh_cyt"/>
    <property type="match status" value="1"/>
</dbReference>
<dbReference type="Pfam" id="PF03151">
    <property type="entry name" value="TPT"/>
    <property type="match status" value="1"/>
</dbReference>
<keyword evidence="7 8" id="KW-0472">Membrane</keyword>
<dbReference type="GO" id="GO:0005739">
    <property type="term" value="C:mitochondrion"/>
    <property type="evidence" value="ECO:0007669"/>
    <property type="project" value="GOC"/>
</dbReference>
<dbReference type="EMBL" id="GL433857">
    <property type="protein sequence ID" value="EFN52231.1"/>
    <property type="molecule type" value="Genomic_DNA"/>
</dbReference>
<dbReference type="GeneID" id="17351762"/>
<dbReference type="AlphaFoldDB" id="E1ZPC9"/>
<feature type="domain" description="Sugar phosphate transporter" evidence="9">
    <location>
        <begin position="25"/>
        <end position="158"/>
    </location>
</feature>
<keyword evidence="4" id="KW-0479">Metal-binding</keyword>
<feature type="transmembrane region" description="Helical" evidence="8">
    <location>
        <begin position="144"/>
        <end position="163"/>
    </location>
</feature>
<dbReference type="InterPro" id="IPR034804">
    <property type="entry name" value="SQR/QFR_C/D"/>
</dbReference>
<dbReference type="PANTHER" id="PTHR10978">
    <property type="entry name" value="SUCCINATE DEHYDROGENASE CYTOCHROME B560 SUBUNIT"/>
    <property type="match status" value="1"/>
</dbReference>
<feature type="transmembrane region" description="Helical" evidence="8">
    <location>
        <begin position="19"/>
        <end position="39"/>
    </location>
</feature>
<evidence type="ECO:0000256" key="5">
    <source>
        <dbReference type="ARBA" id="ARBA00022989"/>
    </source>
</evidence>
<dbReference type="InterPro" id="IPR004853">
    <property type="entry name" value="Sugar_P_trans_dom"/>
</dbReference>
<evidence type="ECO:0000256" key="1">
    <source>
        <dbReference type="ARBA" id="ARBA00004141"/>
    </source>
</evidence>
<proteinExistence type="predicted"/>
<evidence type="ECO:0000313" key="10">
    <source>
        <dbReference type="EMBL" id="EFN52231.1"/>
    </source>
</evidence>
<dbReference type="SUPFAM" id="SSF81343">
    <property type="entry name" value="Fumarate reductase respiratory complex transmembrane subunits"/>
    <property type="match status" value="1"/>
</dbReference>
<sequence length="476" mass="50925">MAAAAQPEAQQAGFSATKLAGYVGLIITFLFLNSSLNLLNKWALGFAGFRFPFLLTSSHMAFSFTVLAPVALAQPWSVHQATLQKQWRGILCIGAFMALNIALNNISLLDISLSLNQIIRSAIPVVACVLAILVESKYPTRQEAVSLVVLSLGVMLAVWQGTVTGEPEKLDVVRLTFYVAPVSLVFLAPFFWVFEEFKIICLLVLSAMLLGESDMFTPKMVTGCVLAIVGFGAYSHCKLHAIKARAASQPTGGGTDETQPLNMAQARGLAIMASVAEVSLQRSGPLALFQQCRSLSFSEPMLVHDNRHHGSGVPEYWGRDSPYHGGTEFLGTPPNHLELVAKRPVSPHVFEIDGRQPHYKFPLGAISSITNRATGCMLSVGTGAAAYIALTGDLGAAIAAFKDAAPLLVFPAKAAVAFPLVYHYLAGVRHLYWDHAKYGNQADKDSPLEVPAVEASSKLLLGGSAAATVLAAVYTI</sequence>
<comment type="subcellular location">
    <subcellularLocation>
        <location evidence="1">Membrane</location>
        <topology evidence="1">Multi-pass membrane protein</topology>
    </subcellularLocation>
</comment>
<dbReference type="GO" id="GO:0009055">
    <property type="term" value="F:electron transfer activity"/>
    <property type="evidence" value="ECO:0007669"/>
    <property type="project" value="InterPro"/>
</dbReference>
<feature type="transmembrane region" description="Helical" evidence="8">
    <location>
        <begin position="51"/>
        <end position="74"/>
    </location>
</feature>
<reference evidence="10 11" key="1">
    <citation type="journal article" date="2010" name="Plant Cell">
        <title>The Chlorella variabilis NC64A genome reveals adaptation to photosymbiosis, coevolution with viruses, and cryptic sex.</title>
        <authorList>
            <person name="Blanc G."/>
            <person name="Duncan G."/>
            <person name="Agarkova I."/>
            <person name="Borodovsky M."/>
            <person name="Gurnon J."/>
            <person name="Kuo A."/>
            <person name="Lindquist E."/>
            <person name="Lucas S."/>
            <person name="Pangilinan J."/>
            <person name="Polle J."/>
            <person name="Salamov A."/>
            <person name="Terry A."/>
            <person name="Yamada T."/>
            <person name="Dunigan D.D."/>
            <person name="Grigoriev I.V."/>
            <person name="Claverie J.M."/>
            <person name="Van Etten J.L."/>
        </authorList>
    </citation>
    <scope>NUCLEOTIDE SEQUENCE [LARGE SCALE GENOMIC DNA]</scope>
    <source>
        <strain evidence="10 11">NC64A</strain>
    </source>
</reference>
<evidence type="ECO:0000256" key="4">
    <source>
        <dbReference type="ARBA" id="ARBA00022723"/>
    </source>
</evidence>
<dbReference type="InterPro" id="IPR014314">
    <property type="entry name" value="Succ_DH_cytb556"/>
</dbReference>
<keyword evidence="6" id="KW-0408">Iron</keyword>
<feature type="transmembrane region" description="Helical" evidence="8">
    <location>
        <begin position="175"/>
        <end position="195"/>
    </location>
</feature>
<dbReference type="GO" id="GO:0006099">
    <property type="term" value="P:tricarboxylic acid cycle"/>
    <property type="evidence" value="ECO:0007669"/>
    <property type="project" value="InterPro"/>
</dbReference>
<dbReference type="InParanoid" id="E1ZPC9"/>
<accession>E1ZPC9</accession>
<dbReference type="InterPro" id="IPR037185">
    <property type="entry name" value="EmrE-like"/>
</dbReference>
<dbReference type="OrthoDB" id="588261at2759"/>
<dbReference type="GO" id="GO:0006121">
    <property type="term" value="P:mitochondrial electron transport, succinate to ubiquinone"/>
    <property type="evidence" value="ECO:0007669"/>
    <property type="project" value="TreeGrafter"/>
</dbReference>
<evidence type="ECO:0000313" key="11">
    <source>
        <dbReference type="Proteomes" id="UP000008141"/>
    </source>
</evidence>
<feature type="transmembrane region" description="Helical" evidence="8">
    <location>
        <begin position="86"/>
        <end position="106"/>
    </location>
</feature>
<keyword evidence="5 8" id="KW-1133">Transmembrane helix</keyword>
<dbReference type="SUPFAM" id="SSF103481">
    <property type="entry name" value="Multidrug resistance efflux transporter EmrE"/>
    <property type="match status" value="1"/>
</dbReference>
<evidence type="ECO:0000256" key="6">
    <source>
        <dbReference type="ARBA" id="ARBA00023004"/>
    </source>
</evidence>
<dbReference type="GO" id="GO:0046872">
    <property type="term" value="F:metal ion binding"/>
    <property type="evidence" value="ECO:0007669"/>
    <property type="project" value="UniProtKB-KW"/>
</dbReference>
<dbReference type="PROSITE" id="PS01001">
    <property type="entry name" value="SDH_CYT_2"/>
    <property type="match status" value="1"/>
</dbReference>
<dbReference type="Gene3D" id="1.20.1300.10">
    <property type="entry name" value="Fumarate reductase/succinate dehydrogenase, transmembrane subunit"/>
    <property type="match status" value="1"/>
</dbReference>
<organism evidence="11">
    <name type="scientific">Chlorella variabilis</name>
    <name type="common">Green alga</name>
    <dbReference type="NCBI Taxonomy" id="554065"/>
    <lineage>
        <taxon>Eukaryota</taxon>
        <taxon>Viridiplantae</taxon>
        <taxon>Chlorophyta</taxon>
        <taxon>core chlorophytes</taxon>
        <taxon>Trebouxiophyceae</taxon>
        <taxon>Chlorellales</taxon>
        <taxon>Chlorellaceae</taxon>
        <taxon>Chlorella clade</taxon>
        <taxon>Chlorella</taxon>
    </lineage>
</organism>
<evidence type="ECO:0000256" key="3">
    <source>
        <dbReference type="ARBA" id="ARBA00022692"/>
    </source>
</evidence>
<dbReference type="Proteomes" id="UP000008141">
    <property type="component" value="Unassembled WGS sequence"/>
</dbReference>
<keyword evidence="2" id="KW-0349">Heme</keyword>
<dbReference type="CDD" id="cd03499">
    <property type="entry name" value="SQR_TypeC_SdhC"/>
    <property type="match status" value="1"/>
</dbReference>
<evidence type="ECO:0000256" key="2">
    <source>
        <dbReference type="ARBA" id="ARBA00022617"/>
    </source>
</evidence>
<name>E1ZPC9_CHLVA</name>
<dbReference type="GO" id="GO:0016020">
    <property type="term" value="C:membrane"/>
    <property type="evidence" value="ECO:0007669"/>
    <property type="project" value="UniProtKB-SubCell"/>
</dbReference>
<dbReference type="eggNOG" id="KOG1441">
    <property type="taxonomic scope" value="Eukaryota"/>
</dbReference>
<keyword evidence="3 8" id="KW-0812">Transmembrane</keyword>
<evidence type="ECO:0000256" key="8">
    <source>
        <dbReference type="SAM" id="Phobius"/>
    </source>
</evidence>
<evidence type="ECO:0000259" key="9">
    <source>
        <dbReference type="Pfam" id="PF03151"/>
    </source>
</evidence>
<keyword evidence="11" id="KW-1185">Reference proteome</keyword>
<dbReference type="InterPro" id="IPR000701">
    <property type="entry name" value="SuccDH_FuR_B_TM-su"/>
</dbReference>